<dbReference type="CDD" id="cd00303">
    <property type="entry name" value="retropepsin_like"/>
    <property type="match status" value="1"/>
</dbReference>
<evidence type="ECO:0000313" key="3">
    <source>
        <dbReference type="Proteomes" id="UP001239994"/>
    </source>
</evidence>
<dbReference type="Proteomes" id="UP001239994">
    <property type="component" value="Unassembled WGS sequence"/>
</dbReference>
<accession>A0AAD9DM24</accession>
<dbReference type="Gene3D" id="2.40.70.10">
    <property type="entry name" value="Acid Proteases"/>
    <property type="match status" value="1"/>
</dbReference>
<dbReference type="InterPro" id="IPR021109">
    <property type="entry name" value="Peptidase_aspartic_dom_sf"/>
</dbReference>
<dbReference type="AlphaFoldDB" id="A0AAD9DM24"/>
<comment type="caution">
    <text evidence="2">The sequence shown here is derived from an EMBL/GenBank/DDBJ whole genome shotgun (WGS) entry which is preliminary data.</text>
</comment>
<evidence type="ECO:0000259" key="1">
    <source>
        <dbReference type="Pfam" id="PF17919"/>
    </source>
</evidence>
<evidence type="ECO:0000313" key="2">
    <source>
        <dbReference type="EMBL" id="KAK1785823.1"/>
    </source>
</evidence>
<reference evidence="2" key="1">
    <citation type="submission" date="2023-03" db="EMBL/GenBank/DDBJ databases">
        <title>Electrophorus voltai genome.</title>
        <authorList>
            <person name="Bian C."/>
        </authorList>
    </citation>
    <scope>NUCLEOTIDE SEQUENCE</scope>
    <source>
        <strain evidence="2">CB-2022</strain>
        <tissue evidence="2">Muscle</tissue>
    </source>
</reference>
<dbReference type="EMBL" id="JAROKS010000025">
    <property type="protein sequence ID" value="KAK1785823.1"/>
    <property type="molecule type" value="Genomic_DNA"/>
</dbReference>
<protein>
    <recommendedName>
        <fullName evidence="1">Reverse transcriptase/retrotransposon-derived protein RNase H-like domain-containing protein</fullName>
    </recommendedName>
</protein>
<dbReference type="SUPFAM" id="SSF56672">
    <property type="entry name" value="DNA/RNA polymerases"/>
    <property type="match status" value="1"/>
</dbReference>
<organism evidence="2 3">
    <name type="scientific">Electrophorus voltai</name>
    <dbReference type="NCBI Taxonomy" id="2609070"/>
    <lineage>
        <taxon>Eukaryota</taxon>
        <taxon>Metazoa</taxon>
        <taxon>Chordata</taxon>
        <taxon>Craniata</taxon>
        <taxon>Vertebrata</taxon>
        <taxon>Euteleostomi</taxon>
        <taxon>Actinopterygii</taxon>
        <taxon>Neopterygii</taxon>
        <taxon>Teleostei</taxon>
        <taxon>Ostariophysi</taxon>
        <taxon>Gymnotiformes</taxon>
        <taxon>Gymnotoidei</taxon>
        <taxon>Gymnotidae</taxon>
        <taxon>Electrophorus</taxon>
    </lineage>
</organism>
<feature type="domain" description="Reverse transcriptase/retrotransposon-derived protein RNase H-like" evidence="1">
    <location>
        <begin position="95"/>
        <end position="170"/>
    </location>
</feature>
<keyword evidence="3" id="KW-1185">Reference proteome</keyword>
<dbReference type="InterPro" id="IPR043502">
    <property type="entry name" value="DNA/RNA_pol_sf"/>
</dbReference>
<gene>
    <name evidence="2" type="ORF">P4O66_003198</name>
</gene>
<dbReference type="Pfam" id="PF17919">
    <property type="entry name" value="RT_RNaseH_2"/>
    <property type="match status" value="1"/>
</dbReference>
<proteinExistence type="predicted"/>
<sequence>MPWGMSETRLQAFVDSGAAGNFLDTGFALPLVPLDEPLPIAAIDGRSLEPGVVSYQTCPDTLRVSAHTEHIVLFIIHAPDLQLILGYPWLQRHNPQAPILQLPDAELLFVIEVDASEVGVGAVLSQQSREDKKLHPCAYFSRCLSPAEQNYDMGNCELLAVKLVLEEWRH</sequence>
<dbReference type="PANTHER" id="PTHR34072">
    <property type="entry name" value="ENZYMATIC POLYPROTEIN-RELATED"/>
    <property type="match status" value="1"/>
</dbReference>
<dbReference type="Gene3D" id="3.10.20.370">
    <property type="match status" value="1"/>
</dbReference>
<name>A0AAD9DM24_9TELE</name>
<dbReference type="PANTHER" id="PTHR34072:SF42">
    <property type="entry name" value="INTEGRASE CATALYTIC DOMAIN-CONTAINING PROTEIN"/>
    <property type="match status" value="1"/>
</dbReference>
<dbReference type="SUPFAM" id="SSF50630">
    <property type="entry name" value="Acid proteases"/>
    <property type="match status" value="1"/>
</dbReference>
<dbReference type="InterPro" id="IPR041577">
    <property type="entry name" value="RT_RNaseH_2"/>
</dbReference>